<gene>
    <name evidence="2" type="ordered locus">ROP_pKNR01-00050</name>
</gene>
<keyword evidence="1" id="KW-0175">Coiled coil</keyword>
<dbReference type="PATRIC" id="fig|632772.20.peg.7686"/>
<dbReference type="HOGENOM" id="CLU_2938743_0_0_11"/>
<dbReference type="Proteomes" id="UP000002212">
    <property type="component" value="Plasmid pKNR01"/>
</dbReference>
<dbReference type="AlphaFoldDB" id="C1BEF7"/>
<name>C1BEF7_RHOOB</name>
<dbReference type="EMBL" id="AP011119">
    <property type="protein sequence ID" value="BAH47258.1"/>
    <property type="molecule type" value="Genomic_DNA"/>
</dbReference>
<dbReference type="KEGG" id="rop:ROP_pKNR01-00050"/>
<organism evidence="2 3">
    <name type="scientific">Rhodococcus opacus (strain B4)</name>
    <dbReference type="NCBI Taxonomy" id="632772"/>
    <lineage>
        <taxon>Bacteria</taxon>
        <taxon>Bacillati</taxon>
        <taxon>Actinomycetota</taxon>
        <taxon>Actinomycetes</taxon>
        <taxon>Mycobacteriales</taxon>
        <taxon>Nocardiaceae</taxon>
        <taxon>Rhodococcus</taxon>
    </lineage>
</organism>
<protein>
    <submittedName>
        <fullName evidence="2">Uncharacterized protein</fullName>
    </submittedName>
</protein>
<evidence type="ECO:0000313" key="2">
    <source>
        <dbReference type="EMBL" id="BAH47258.1"/>
    </source>
</evidence>
<reference evidence="2 3" key="2">
    <citation type="submission" date="2009-03" db="EMBL/GenBank/DDBJ databases">
        <title>Comparison of the complete genome sequences of Rhodococcus erythropolis PR4 and Rhodococcus opacus B4.</title>
        <authorList>
            <person name="Takarada H."/>
            <person name="Sekine M."/>
            <person name="Hosoyama A."/>
            <person name="Yamada R."/>
            <person name="Fujisawa T."/>
            <person name="Omata S."/>
            <person name="Shimizu A."/>
            <person name="Tsukatani N."/>
            <person name="Tanikawa S."/>
            <person name="Fujita N."/>
            <person name="Harayama S."/>
        </authorList>
    </citation>
    <scope>NUCLEOTIDE SEQUENCE [LARGE SCALE GENOMIC DNA]</scope>
    <source>
        <strain evidence="2 3">B4</strain>
        <plasmid evidence="2 3">pKNR01</plasmid>
    </source>
</reference>
<accession>C1BEF7</accession>
<evidence type="ECO:0000313" key="3">
    <source>
        <dbReference type="Proteomes" id="UP000002212"/>
    </source>
</evidence>
<dbReference type="RefSeq" id="WP_011266086.1">
    <property type="nucleotide sequence ID" value="NC_006969.2"/>
</dbReference>
<reference evidence="2 3" key="1">
    <citation type="journal article" date="2005" name="J. Biosci. Bioeng.">
        <title>Development of a genetic transformation system for benzene-tolerant Rhodococcus opacus strains.</title>
        <authorList>
            <person name="Na K.S."/>
            <person name="Nagayasu K."/>
            <person name="Kuroda A."/>
            <person name="Takiguchi N."/>
            <person name="Ikeda T."/>
            <person name="Ohtake H."/>
            <person name="Kato J."/>
        </authorList>
    </citation>
    <scope>NUCLEOTIDE SEQUENCE [LARGE SCALE GENOMIC DNA]</scope>
    <source>
        <strain evidence="2 3">B4</strain>
        <plasmid evidence="2">pKNR01</plasmid>
    </source>
</reference>
<evidence type="ECO:0000256" key="1">
    <source>
        <dbReference type="SAM" id="Coils"/>
    </source>
</evidence>
<geneLocation type="plasmid" evidence="2 3">
    <name>pKNR01</name>
</geneLocation>
<keyword evidence="2" id="KW-0614">Plasmid</keyword>
<feature type="coiled-coil region" evidence="1">
    <location>
        <begin position="1"/>
        <end position="28"/>
    </location>
</feature>
<sequence>MMDLDAQVAVLRDQLNALGRQVREVTEAAGEQDKPDVVDALADVRMHLNDAAAVLGDVIV</sequence>
<proteinExistence type="predicted"/>